<protein>
    <submittedName>
        <fullName evidence="1">Uncharacterized protein</fullName>
    </submittedName>
</protein>
<evidence type="ECO:0000313" key="2">
    <source>
        <dbReference type="Proteomes" id="UP000197138"/>
    </source>
</evidence>
<dbReference type="InterPro" id="IPR004320">
    <property type="entry name" value="BPS1_pln"/>
</dbReference>
<dbReference type="EMBL" id="MTKT01002229">
    <property type="protein sequence ID" value="OWM80480.1"/>
    <property type="molecule type" value="Genomic_DNA"/>
</dbReference>
<dbReference type="PANTHER" id="PTHR33070">
    <property type="entry name" value="OS06G0725500 PROTEIN"/>
    <property type="match status" value="1"/>
</dbReference>
<dbReference type="GO" id="GO:0048367">
    <property type="term" value="P:shoot system development"/>
    <property type="evidence" value="ECO:0007669"/>
    <property type="project" value="InterPro"/>
</dbReference>
<reference evidence="2" key="1">
    <citation type="journal article" date="2017" name="Plant J.">
        <title>The pomegranate (Punica granatum L.) genome and the genomics of punicalagin biosynthesis.</title>
        <authorList>
            <person name="Qin G."/>
            <person name="Xu C."/>
            <person name="Ming R."/>
            <person name="Tang H."/>
            <person name="Guyot R."/>
            <person name="Kramer E.M."/>
            <person name="Hu Y."/>
            <person name="Yi X."/>
            <person name="Qi Y."/>
            <person name="Xu X."/>
            <person name="Gao Z."/>
            <person name="Pan H."/>
            <person name="Jian J."/>
            <person name="Tian Y."/>
            <person name="Yue Z."/>
            <person name="Xu Y."/>
        </authorList>
    </citation>
    <scope>NUCLEOTIDE SEQUENCE [LARGE SCALE GENOMIC DNA]</scope>
    <source>
        <strain evidence="2">cv. Dabenzi</strain>
    </source>
</reference>
<proteinExistence type="predicted"/>
<dbReference type="AlphaFoldDB" id="A0A218X726"/>
<sequence length="179" mass="19838">MRRRNGSGNVLSGEVCKYLSMRKSVQKAMKKAILGLKATKDNSAASPLGEDDEATVFVSLLREVEVATVAFFESVLCFISGTRQLWSKNSRSLISKVVLKERTSSEEGKADINEFAKQAAALESLISHKTSTVHDLMQVERLQNGLKNLSLLILDLEEGLESLYRMLIETRSLLNVCTN</sequence>
<dbReference type="PANTHER" id="PTHR33070:SF129">
    <property type="entry name" value="DUF241 DOMAIN PROTEIN"/>
    <property type="match status" value="1"/>
</dbReference>
<gene>
    <name evidence="1" type="ORF">CDL15_Pgr019760</name>
</gene>
<dbReference type="Pfam" id="PF03087">
    <property type="entry name" value="BPS1"/>
    <property type="match status" value="1"/>
</dbReference>
<comment type="caution">
    <text evidence="1">The sequence shown here is derived from an EMBL/GenBank/DDBJ whole genome shotgun (WGS) entry which is preliminary data.</text>
</comment>
<dbReference type="GO" id="GO:0048364">
    <property type="term" value="P:root development"/>
    <property type="evidence" value="ECO:0007669"/>
    <property type="project" value="InterPro"/>
</dbReference>
<name>A0A218X726_PUNGR</name>
<organism evidence="1 2">
    <name type="scientific">Punica granatum</name>
    <name type="common">Pomegranate</name>
    <dbReference type="NCBI Taxonomy" id="22663"/>
    <lineage>
        <taxon>Eukaryota</taxon>
        <taxon>Viridiplantae</taxon>
        <taxon>Streptophyta</taxon>
        <taxon>Embryophyta</taxon>
        <taxon>Tracheophyta</taxon>
        <taxon>Spermatophyta</taxon>
        <taxon>Magnoliopsida</taxon>
        <taxon>eudicotyledons</taxon>
        <taxon>Gunneridae</taxon>
        <taxon>Pentapetalae</taxon>
        <taxon>rosids</taxon>
        <taxon>malvids</taxon>
        <taxon>Myrtales</taxon>
        <taxon>Lythraceae</taxon>
        <taxon>Punica</taxon>
    </lineage>
</organism>
<evidence type="ECO:0000313" key="1">
    <source>
        <dbReference type="EMBL" id="OWM80480.1"/>
    </source>
</evidence>
<accession>A0A218X726</accession>
<dbReference type="Proteomes" id="UP000197138">
    <property type="component" value="Unassembled WGS sequence"/>
</dbReference>